<dbReference type="RefSeq" id="WP_121145716.1">
    <property type="nucleotide sequence ID" value="NZ_RBWY01000004.1"/>
</dbReference>
<dbReference type="PIRSF" id="PIRSF001220">
    <property type="entry name" value="L-ASNase_gatD"/>
    <property type="match status" value="1"/>
</dbReference>
<keyword evidence="7" id="KW-1185">Reference proteome</keyword>
<proteinExistence type="inferred from homology"/>
<dbReference type="PRINTS" id="PR00139">
    <property type="entry name" value="ASNGLNASE"/>
</dbReference>
<evidence type="ECO:0000313" key="6">
    <source>
        <dbReference type="EMBL" id="RKS84804.1"/>
    </source>
</evidence>
<evidence type="ECO:0000256" key="3">
    <source>
        <dbReference type="PIRSR" id="PIRSR001220-1"/>
    </source>
</evidence>
<dbReference type="GO" id="GO:0004067">
    <property type="term" value="F:asparaginase activity"/>
    <property type="evidence" value="ECO:0007669"/>
    <property type="project" value="UniProtKB-UniRule"/>
</dbReference>
<evidence type="ECO:0000256" key="2">
    <source>
        <dbReference type="ARBA" id="ARBA00022801"/>
    </source>
</evidence>
<protein>
    <submittedName>
        <fullName evidence="6">L-asparaginase</fullName>
    </submittedName>
</protein>
<feature type="domain" description="Asparaginase/glutaminase C-terminal" evidence="5">
    <location>
        <begin position="215"/>
        <end position="329"/>
    </location>
</feature>
<organism evidence="6 7">
    <name type="scientific">Orbus hercynius</name>
    <dbReference type="NCBI Taxonomy" id="593135"/>
    <lineage>
        <taxon>Bacteria</taxon>
        <taxon>Pseudomonadati</taxon>
        <taxon>Pseudomonadota</taxon>
        <taxon>Gammaproteobacteria</taxon>
        <taxon>Orbales</taxon>
        <taxon>Orbaceae</taxon>
        <taxon>Orbus</taxon>
    </lineage>
</organism>
<dbReference type="InterPro" id="IPR040919">
    <property type="entry name" value="Asparaginase_C"/>
</dbReference>
<dbReference type="PANTHER" id="PTHR11707">
    <property type="entry name" value="L-ASPARAGINASE"/>
    <property type="match status" value="1"/>
</dbReference>
<gene>
    <name evidence="6" type="ORF">DES39_2020</name>
</gene>
<dbReference type="FunFam" id="3.40.50.1170:FF:000001">
    <property type="entry name" value="L-asparaginase 2"/>
    <property type="match status" value="1"/>
</dbReference>
<dbReference type="InterPro" id="IPR027474">
    <property type="entry name" value="L-asparaginase_N"/>
</dbReference>
<name>A0A495RC80_9GAMM</name>
<sequence length="335" mass="35930">MDIQKSKQLPKILIITTGGTITMTPDSTGGVVPTLTGNDLVRSVPDIAKYCECEVISFVSKPGASLNWVDLLGLAKLLNEKLADDSIHGAIVVQGTDTIEETAFIFDLLIQSDKPLVVTGAMRSAMMLSADGPANLLAAVIIASSNMQSQGTLVALNNEFHAARYVQKSHTGHLHAFSSPACGPLGCVLEDKICQFVKIERKSPLAMPKNEIASVGIIKAALADDDRLLKNIPALGYQGIVIEAMGAGHLPAHYAPYISEFSNKFPVVLASRVPSGPIFTHSYNFAGSEMDSIRRGAIPSGLLGSVKSRLLLTILLSLNYSPEQIKTEFHERTEY</sequence>
<dbReference type="Gene3D" id="3.40.50.40">
    <property type="match status" value="1"/>
</dbReference>
<evidence type="ECO:0000259" key="4">
    <source>
        <dbReference type="Pfam" id="PF00710"/>
    </source>
</evidence>
<dbReference type="AlphaFoldDB" id="A0A495RC80"/>
<dbReference type="SMART" id="SM00870">
    <property type="entry name" value="Asparaginase"/>
    <property type="match status" value="1"/>
</dbReference>
<feature type="active site" description="O-isoaspartyl threonine intermediate" evidence="3">
    <location>
        <position position="20"/>
    </location>
</feature>
<accession>A0A495RC80</accession>
<dbReference type="InterPro" id="IPR004550">
    <property type="entry name" value="AsnASE_II"/>
</dbReference>
<dbReference type="Pfam" id="PF17763">
    <property type="entry name" value="Asparaginase_C"/>
    <property type="match status" value="1"/>
</dbReference>
<dbReference type="SUPFAM" id="SSF53774">
    <property type="entry name" value="Glutaminase/Asparaginase"/>
    <property type="match status" value="1"/>
</dbReference>
<dbReference type="InterPro" id="IPR006034">
    <property type="entry name" value="Asparaginase/glutaminase-like"/>
</dbReference>
<dbReference type="CDD" id="cd08964">
    <property type="entry name" value="L-asparaginase_II"/>
    <property type="match status" value="1"/>
</dbReference>
<dbReference type="InterPro" id="IPR036152">
    <property type="entry name" value="Asp/glu_Ase-like_sf"/>
</dbReference>
<dbReference type="Proteomes" id="UP000278542">
    <property type="component" value="Unassembled WGS sequence"/>
</dbReference>
<dbReference type="PIRSF" id="PIRSF500176">
    <property type="entry name" value="L_ASNase"/>
    <property type="match status" value="1"/>
</dbReference>
<dbReference type="EMBL" id="RBWY01000004">
    <property type="protein sequence ID" value="RKS84804.1"/>
    <property type="molecule type" value="Genomic_DNA"/>
</dbReference>
<dbReference type="Gene3D" id="3.40.50.1170">
    <property type="entry name" value="L-asparaginase, N-terminal domain"/>
    <property type="match status" value="1"/>
</dbReference>
<dbReference type="InterPro" id="IPR027473">
    <property type="entry name" value="L-asparaginase_C"/>
</dbReference>
<comment type="similarity">
    <text evidence="1">Belongs to the asparaginase 1 family.</text>
</comment>
<keyword evidence="2" id="KW-0378">Hydrolase</keyword>
<dbReference type="GO" id="GO:0006528">
    <property type="term" value="P:asparagine metabolic process"/>
    <property type="evidence" value="ECO:0007669"/>
    <property type="project" value="InterPro"/>
</dbReference>
<dbReference type="Pfam" id="PF00710">
    <property type="entry name" value="Asparaginase"/>
    <property type="match status" value="1"/>
</dbReference>
<dbReference type="InterPro" id="IPR037152">
    <property type="entry name" value="L-asparaginase_N_sf"/>
</dbReference>
<dbReference type="OrthoDB" id="9788068at2"/>
<feature type="domain" description="L-asparaginase N-terminal" evidence="4">
    <location>
        <begin position="11"/>
        <end position="192"/>
    </location>
</feature>
<reference evidence="6 7" key="1">
    <citation type="submission" date="2018-10" db="EMBL/GenBank/DDBJ databases">
        <title>Genomic Encyclopedia of Type Strains, Phase IV (KMG-IV): sequencing the most valuable type-strain genomes for metagenomic binning, comparative biology and taxonomic classification.</title>
        <authorList>
            <person name="Goeker M."/>
        </authorList>
    </citation>
    <scope>NUCLEOTIDE SEQUENCE [LARGE SCALE GENOMIC DNA]</scope>
    <source>
        <strain evidence="6 7">DSM 22228</strain>
    </source>
</reference>
<dbReference type="SFLD" id="SFLDS00057">
    <property type="entry name" value="Glutaminase/Asparaginase"/>
    <property type="match status" value="1"/>
</dbReference>
<evidence type="ECO:0000313" key="7">
    <source>
        <dbReference type="Proteomes" id="UP000278542"/>
    </source>
</evidence>
<dbReference type="PANTHER" id="PTHR11707:SF28">
    <property type="entry name" value="60 KDA LYSOPHOSPHOLIPASE"/>
    <property type="match status" value="1"/>
</dbReference>
<evidence type="ECO:0000259" key="5">
    <source>
        <dbReference type="Pfam" id="PF17763"/>
    </source>
</evidence>
<comment type="caution">
    <text evidence="6">The sequence shown here is derived from an EMBL/GenBank/DDBJ whole genome shotgun (WGS) entry which is preliminary data.</text>
</comment>
<dbReference type="PROSITE" id="PS51732">
    <property type="entry name" value="ASN_GLN_ASE_3"/>
    <property type="match status" value="1"/>
</dbReference>
<evidence type="ECO:0000256" key="1">
    <source>
        <dbReference type="ARBA" id="ARBA00010518"/>
    </source>
</evidence>